<keyword evidence="8" id="KW-0539">Nucleus</keyword>
<evidence type="ECO:0000256" key="5">
    <source>
        <dbReference type="ARBA" id="ARBA00022723"/>
    </source>
</evidence>
<dbReference type="PRINTS" id="PR01403">
    <property type="entry name" value="8OXTPHPHTASE"/>
</dbReference>
<dbReference type="InterPro" id="IPR015797">
    <property type="entry name" value="NUDIX_hydrolase-like_dom_sf"/>
</dbReference>
<evidence type="ECO:0000256" key="17">
    <source>
        <dbReference type="ARBA" id="ARBA00030682"/>
    </source>
</evidence>
<sequence length="157" mass="18151">MTKVKLYTLALIRKEERILLGMKKRGFGAGRWNGFGGKVNNDETILQAAKRELLEESGLIVDELKQAGILKFEFLGEPEIMEVHVFTTNQFHGTPTESEEMNPKWFPISEVPFTEMWPDDILWFPYLLKGQKFSGYFKFKGHSEILGYTLEPVTSDW</sequence>
<reference evidence="25" key="1">
    <citation type="journal article" date="2023" name="G3 (Bethesda)">
        <title>Whole genome assembly and annotation of the endangered Caribbean coral Acropora cervicornis.</title>
        <authorList>
            <person name="Selwyn J.D."/>
            <person name="Vollmer S.V."/>
        </authorList>
    </citation>
    <scope>NUCLEOTIDE SEQUENCE</scope>
    <source>
        <strain evidence="25">K2</strain>
    </source>
</reference>
<evidence type="ECO:0000256" key="8">
    <source>
        <dbReference type="ARBA" id="ARBA00023242"/>
    </source>
</evidence>
<proteinExistence type="inferred from homology"/>
<evidence type="ECO:0000256" key="19">
    <source>
        <dbReference type="ARBA" id="ARBA00032071"/>
    </source>
</evidence>
<comment type="cofactor">
    <cofactor evidence="1">
        <name>Mg(2+)</name>
        <dbReference type="ChEBI" id="CHEBI:18420"/>
    </cofactor>
</comment>
<dbReference type="PANTHER" id="PTHR43758">
    <property type="entry name" value="7,8-DIHYDRO-8-OXOGUANINE TRIPHOSPHATASE"/>
    <property type="match status" value="1"/>
</dbReference>
<comment type="similarity">
    <text evidence="3">Belongs to the Nudix hydrolase family.</text>
</comment>
<evidence type="ECO:0000256" key="9">
    <source>
        <dbReference type="ARBA" id="ARBA00024448"/>
    </source>
</evidence>
<evidence type="ECO:0000256" key="13">
    <source>
        <dbReference type="ARBA" id="ARBA00026103"/>
    </source>
</evidence>
<evidence type="ECO:0000256" key="12">
    <source>
        <dbReference type="ARBA" id="ARBA00024596"/>
    </source>
</evidence>
<gene>
    <name evidence="25" type="ORF">P5673_006390</name>
</gene>
<dbReference type="InterPro" id="IPR000086">
    <property type="entry name" value="NUDIX_hydrolase_dom"/>
</dbReference>
<evidence type="ECO:0000313" key="25">
    <source>
        <dbReference type="EMBL" id="KAK2569455.1"/>
    </source>
</evidence>
<evidence type="ECO:0000256" key="2">
    <source>
        <dbReference type="ARBA" id="ARBA00004123"/>
    </source>
</evidence>
<keyword evidence="6 25" id="KW-0378">Hydrolase</keyword>
<dbReference type="GO" id="GO:0008413">
    <property type="term" value="F:8-oxo-7,8-dihydroguanosine triphosphate pyrophosphatase activity"/>
    <property type="evidence" value="ECO:0007669"/>
    <property type="project" value="InterPro"/>
</dbReference>
<evidence type="ECO:0000256" key="21">
    <source>
        <dbReference type="ARBA" id="ARBA00048894"/>
    </source>
</evidence>
<dbReference type="CDD" id="cd03427">
    <property type="entry name" value="NUDIX_MTH1_Nudt1"/>
    <property type="match status" value="1"/>
</dbReference>
<comment type="catalytic activity">
    <reaction evidence="22">
        <text>N(6)-methyl-dATP + H2O = N(6)-methyl-dAMP + diphosphate + H(+)</text>
        <dbReference type="Rhea" id="RHEA:67604"/>
        <dbReference type="ChEBI" id="CHEBI:15377"/>
        <dbReference type="ChEBI" id="CHEBI:15378"/>
        <dbReference type="ChEBI" id="CHEBI:33019"/>
        <dbReference type="ChEBI" id="CHEBI:169976"/>
        <dbReference type="ChEBI" id="CHEBI:172872"/>
    </reaction>
    <physiologicalReaction direction="left-to-right" evidence="22">
        <dbReference type="Rhea" id="RHEA:67605"/>
    </physiologicalReaction>
</comment>
<evidence type="ECO:0000256" key="22">
    <source>
        <dbReference type="ARBA" id="ARBA00049032"/>
    </source>
</evidence>
<comment type="catalytic activity">
    <reaction evidence="21">
        <text>O(6)-methyl-dGTP + H2O = O(6)-methyl-dGMP + diphosphate + H(+)</text>
        <dbReference type="Rhea" id="RHEA:67600"/>
        <dbReference type="ChEBI" id="CHEBI:15377"/>
        <dbReference type="ChEBI" id="CHEBI:15378"/>
        <dbReference type="ChEBI" id="CHEBI:33019"/>
        <dbReference type="ChEBI" id="CHEBI:169974"/>
        <dbReference type="ChEBI" id="CHEBI:169975"/>
    </reaction>
    <physiologicalReaction direction="left-to-right" evidence="21">
        <dbReference type="Rhea" id="RHEA:67601"/>
    </physiologicalReaction>
</comment>
<keyword evidence="5" id="KW-0479">Metal-binding</keyword>
<dbReference type="GO" id="GO:0005737">
    <property type="term" value="C:cytoplasm"/>
    <property type="evidence" value="ECO:0007669"/>
    <property type="project" value="TreeGrafter"/>
</dbReference>
<dbReference type="PROSITE" id="PS51462">
    <property type="entry name" value="NUDIX"/>
    <property type="match status" value="1"/>
</dbReference>
<evidence type="ECO:0000313" key="26">
    <source>
        <dbReference type="Proteomes" id="UP001249851"/>
    </source>
</evidence>
<dbReference type="InterPro" id="IPR020084">
    <property type="entry name" value="NUDIX_hydrolase_CS"/>
</dbReference>
<dbReference type="GO" id="GO:0005634">
    <property type="term" value="C:nucleus"/>
    <property type="evidence" value="ECO:0007669"/>
    <property type="project" value="UniProtKB-SubCell"/>
</dbReference>
<evidence type="ECO:0000256" key="6">
    <source>
        <dbReference type="ARBA" id="ARBA00022801"/>
    </source>
</evidence>
<protein>
    <recommendedName>
        <fullName evidence="14">Oxidized purine nucleoside triphosphate hydrolase</fullName>
        <ecNumber evidence="13">3.6.1.56</ecNumber>
    </recommendedName>
    <alternativeName>
        <fullName evidence="18">2-hydroxy-dATP diphosphatase</fullName>
    </alternativeName>
    <alternativeName>
        <fullName evidence="17">7,8-dihydro-8-oxoguanine triphosphatase</fullName>
    </alternativeName>
    <alternativeName>
        <fullName evidence="16">8-oxo-dGTPase</fullName>
    </alternativeName>
    <alternativeName>
        <fullName evidence="19">Methylated purine nucleoside triphosphate hydrolase</fullName>
    </alternativeName>
    <alternativeName>
        <fullName evidence="15">Nucleoside diphosphate-linked moiety X motif 1</fullName>
    </alternativeName>
</protein>
<evidence type="ECO:0000256" key="7">
    <source>
        <dbReference type="ARBA" id="ARBA00022842"/>
    </source>
</evidence>
<comment type="function">
    <text evidence="23">Oxidized purine nucleoside triphosphate hydrolase which is a prominent sanitizer of the oxidized nucleotide pool. Catalyzes the hydrolysis of 2-oxo-dATP (2-hydroxy-dATP) into 2-oxo-dAMP. Also has a significant hydrolase activity toward 2-oxo-ATP, 8-oxo-dGTP and 8-oxo-dATP. Through the hydrolysis of oxidized purine nucleoside triphosphates, prevents their incorporation into DNA and the subsequent transversions A:T to C:G and G:C to T:A. Also catalyzes the hydrolysis of methylated purine nucleoside triphosphate preventing their integration into DNA. Through this antimutagenic activity protects cells from oxidative stress.</text>
</comment>
<evidence type="ECO:0000256" key="3">
    <source>
        <dbReference type="ARBA" id="ARBA00005582"/>
    </source>
</evidence>
<comment type="catalytic activity">
    <reaction evidence="9">
        <text>8-oxo-dATP + H2O = 8-oxo-dAMP + diphosphate + H(+)</text>
        <dbReference type="Rhea" id="RHEA:65396"/>
        <dbReference type="ChEBI" id="CHEBI:15377"/>
        <dbReference type="ChEBI" id="CHEBI:15378"/>
        <dbReference type="ChEBI" id="CHEBI:33019"/>
        <dbReference type="ChEBI" id="CHEBI:71361"/>
        <dbReference type="ChEBI" id="CHEBI:172871"/>
    </reaction>
    <physiologicalReaction direction="left-to-right" evidence="9">
        <dbReference type="Rhea" id="RHEA:65397"/>
    </physiologicalReaction>
</comment>
<evidence type="ECO:0000256" key="10">
    <source>
        <dbReference type="ARBA" id="ARBA00024459"/>
    </source>
</evidence>
<accession>A0AAD9QYI3</accession>
<organism evidence="25 26">
    <name type="scientific">Acropora cervicornis</name>
    <name type="common">Staghorn coral</name>
    <dbReference type="NCBI Taxonomy" id="6130"/>
    <lineage>
        <taxon>Eukaryota</taxon>
        <taxon>Metazoa</taxon>
        <taxon>Cnidaria</taxon>
        <taxon>Anthozoa</taxon>
        <taxon>Hexacorallia</taxon>
        <taxon>Scleractinia</taxon>
        <taxon>Astrocoeniina</taxon>
        <taxon>Acroporidae</taxon>
        <taxon>Acropora</taxon>
    </lineage>
</organism>
<dbReference type="GO" id="GO:0042262">
    <property type="term" value="P:DNA protection"/>
    <property type="evidence" value="ECO:0007669"/>
    <property type="project" value="InterPro"/>
</dbReference>
<dbReference type="Gene3D" id="3.90.79.10">
    <property type="entry name" value="Nucleoside Triphosphate Pyrophosphohydrolase"/>
    <property type="match status" value="1"/>
</dbReference>
<evidence type="ECO:0000256" key="15">
    <source>
        <dbReference type="ARBA" id="ARBA00029673"/>
    </source>
</evidence>
<reference evidence="25" key="2">
    <citation type="journal article" date="2023" name="Science">
        <title>Genomic signatures of disease resistance in endangered staghorn corals.</title>
        <authorList>
            <person name="Vollmer S.V."/>
            <person name="Selwyn J.D."/>
            <person name="Despard B.A."/>
            <person name="Roesel C.L."/>
        </authorList>
    </citation>
    <scope>NUCLEOTIDE SEQUENCE</scope>
    <source>
        <strain evidence="25">K2</strain>
    </source>
</reference>
<dbReference type="InterPro" id="IPR003563">
    <property type="entry name" value="8ODP"/>
</dbReference>
<dbReference type="Pfam" id="PF00293">
    <property type="entry name" value="NUDIX"/>
    <property type="match status" value="1"/>
</dbReference>
<evidence type="ECO:0000256" key="20">
    <source>
        <dbReference type="ARBA" id="ARBA00048002"/>
    </source>
</evidence>
<keyword evidence="26" id="KW-1185">Reference proteome</keyword>
<comment type="caution">
    <text evidence="25">The sequence shown here is derived from an EMBL/GenBank/DDBJ whole genome shotgun (WGS) entry which is preliminary data.</text>
</comment>
<dbReference type="EC" id="3.6.1.56" evidence="13"/>
<dbReference type="SUPFAM" id="SSF55811">
    <property type="entry name" value="Nudix"/>
    <property type="match status" value="1"/>
</dbReference>
<comment type="catalytic activity">
    <reaction evidence="10">
        <text>2-oxo-dATP + H2O = 2-oxo-dAMP + diphosphate + H(+)</text>
        <dbReference type="Rhea" id="RHEA:31583"/>
        <dbReference type="ChEBI" id="CHEBI:15377"/>
        <dbReference type="ChEBI" id="CHEBI:15378"/>
        <dbReference type="ChEBI" id="CHEBI:33019"/>
        <dbReference type="ChEBI" id="CHEBI:63212"/>
        <dbReference type="ChEBI" id="CHEBI:77897"/>
        <dbReference type="EC" id="3.6.1.56"/>
    </reaction>
    <physiologicalReaction direction="left-to-right" evidence="10">
        <dbReference type="Rhea" id="RHEA:31584"/>
    </physiologicalReaction>
</comment>
<evidence type="ECO:0000256" key="16">
    <source>
        <dbReference type="ARBA" id="ARBA00030634"/>
    </source>
</evidence>
<name>A0AAD9QYI3_ACRCE</name>
<keyword evidence="7" id="KW-0460">Magnesium</keyword>
<evidence type="ECO:0000256" key="1">
    <source>
        <dbReference type="ARBA" id="ARBA00001946"/>
    </source>
</evidence>
<comment type="subunit">
    <text evidence="4">Monomer.</text>
</comment>
<comment type="subcellular location">
    <subcellularLocation>
        <location evidence="2">Nucleus</location>
    </subcellularLocation>
</comment>
<dbReference type="Proteomes" id="UP001249851">
    <property type="component" value="Unassembled WGS sequence"/>
</dbReference>
<dbReference type="GO" id="GO:0008828">
    <property type="term" value="F:dATP diphosphatase activity"/>
    <property type="evidence" value="ECO:0007669"/>
    <property type="project" value="UniProtKB-EC"/>
</dbReference>
<evidence type="ECO:0000259" key="24">
    <source>
        <dbReference type="PROSITE" id="PS51462"/>
    </source>
</evidence>
<evidence type="ECO:0000256" key="23">
    <source>
        <dbReference type="ARBA" id="ARBA00053094"/>
    </source>
</evidence>
<feature type="domain" description="Nudix hydrolase" evidence="24">
    <location>
        <begin position="2"/>
        <end position="129"/>
    </location>
</feature>
<comment type="catalytic activity">
    <reaction evidence="11">
        <text>8-oxo-dGTP + H2O = 8-oxo-dGMP + diphosphate + H(+)</text>
        <dbReference type="Rhea" id="RHEA:31575"/>
        <dbReference type="ChEBI" id="CHEBI:15377"/>
        <dbReference type="ChEBI" id="CHEBI:15378"/>
        <dbReference type="ChEBI" id="CHEBI:33019"/>
        <dbReference type="ChEBI" id="CHEBI:63224"/>
        <dbReference type="ChEBI" id="CHEBI:77896"/>
    </reaction>
    <physiologicalReaction direction="left-to-right" evidence="11">
        <dbReference type="Rhea" id="RHEA:31576"/>
    </physiologicalReaction>
</comment>
<evidence type="ECO:0000256" key="14">
    <source>
        <dbReference type="ARBA" id="ARBA00026218"/>
    </source>
</evidence>
<dbReference type="PANTHER" id="PTHR43758:SF2">
    <property type="entry name" value="OXIDIZED PURINE NUCLEOSIDE TRIPHOSPHATE HYDROLASE"/>
    <property type="match status" value="1"/>
</dbReference>
<evidence type="ECO:0000256" key="11">
    <source>
        <dbReference type="ARBA" id="ARBA00024486"/>
    </source>
</evidence>
<comment type="catalytic activity">
    <reaction evidence="20">
        <text>N(6)-methyl-ATP + H2O = N(6)-methyl-AMP + diphosphate + H(+)</text>
        <dbReference type="Rhea" id="RHEA:67608"/>
        <dbReference type="ChEBI" id="CHEBI:15377"/>
        <dbReference type="ChEBI" id="CHEBI:15378"/>
        <dbReference type="ChEBI" id="CHEBI:33019"/>
        <dbReference type="ChEBI" id="CHEBI:144842"/>
        <dbReference type="ChEBI" id="CHEBI:172873"/>
    </reaction>
    <physiologicalReaction direction="left-to-right" evidence="20">
        <dbReference type="Rhea" id="RHEA:67609"/>
    </physiologicalReaction>
</comment>
<evidence type="ECO:0000256" key="4">
    <source>
        <dbReference type="ARBA" id="ARBA00011245"/>
    </source>
</evidence>
<dbReference type="PROSITE" id="PS00893">
    <property type="entry name" value="NUDIX_BOX"/>
    <property type="match status" value="1"/>
</dbReference>
<comment type="catalytic activity">
    <reaction evidence="12">
        <text>2-oxo-ATP + H2O = 2-oxo-AMP + diphosphate + H(+)</text>
        <dbReference type="Rhea" id="RHEA:67392"/>
        <dbReference type="ChEBI" id="CHEBI:15377"/>
        <dbReference type="ChEBI" id="CHEBI:15378"/>
        <dbReference type="ChEBI" id="CHEBI:33019"/>
        <dbReference type="ChEBI" id="CHEBI:71395"/>
        <dbReference type="ChEBI" id="CHEBI:172878"/>
    </reaction>
    <physiologicalReaction direction="left-to-right" evidence="12">
        <dbReference type="Rhea" id="RHEA:67393"/>
    </physiologicalReaction>
</comment>
<dbReference type="GO" id="GO:0046872">
    <property type="term" value="F:metal ion binding"/>
    <property type="evidence" value="ECO:0007669"/>
    <property type="project" value="UniProtKB-KW"/>
</dbReference>
<dbReference type="EMBL" id="JARQWQ010000010">
    <property type="protein sequence ID" value="KAK2569455.1"/>
    <property type="molecule type" value="Genomic_DNA"/>
</dbReference>
<dbReference type="AlphaFoldDB" id="A0AAD9QYI3"/>
<evidence type="ECO:0000256" key="18">
    <source>
        <dbReference type="ARBA" id="ARBA00031927"/>
    </source>
</evidence>